<dbReference type="Proteomes" id="UP000663829">
    <property type="component" value="Unassembled WGS sequence"/>
</dbReference>
<dbReference type="FunFam" id="3.30.1010.10:FF:000014">
    <property type="entry name" value="Phosphatidylinositol 4-kinase STT4"/>
    <property type="match status" value="1"/>
</dbReference>
<dbReference type="InterPro" id="IPR016024">
    <property type="entry name" value="ARM-type_fold"/>
</dbReference>
<keyword evidence="6" id="KW-0418">Kinase</keyword>
<dbReference type="PROSITE" id="PS00915">
    <property type="entry name" value="PI3_4_KINASE_1"/>
    <property type="match status" value="1"/>
</dbReference>
<dbReference type="InterPro" id="IPR036940">
    <property type="entry name" value="PI3/4_kinase_cat_sf"/>
</dbReference>
<dbReference type="EC" id="2.7.1.67" evidence="3"/>
<dbReference type="OrthoDB" id="10264149at2759"/>
<protein>
    <recommendedName>
        <fullName evidence="3">1-phosphatidylinositol 4-kinase</fullName>
        <ecNumber evidence="3">2.7.1.67</ecNumber>
    </recommendedName>
</protein>
<feature type="transmembrane region" description="Helical" evidence="9">
    <location>
        <begin position="79"/>
        <end position="98"/>
    </location>
</feature>
<sequence length="2334" mass="268392">LLKKIRESVQHSTLTVDHRTENIIIALAILIVEANDRLKLKSEITKVLLDFYQKLPTAKYYEIPPSTYKHRKYSIDKIFVIKHYVFYYVFLILALPPAETFSFCIHTALTELASLTDDTKLSDIILSAITDVIKQFVQRIVDSANSQIATTKERQKSIYRYDIPFLFGALRSIGRLSATDQTLLSQLYPINFLPPTQSVYIEQCSTSSSTTNTTNKKDKIKQQDLKIPTIAFRPIIPKALSRNVLSSNDSQHSSSLTNIEQEYFSSTMPTAYNHLASTYRSLASMDNADITLLEDDLPPSAVYFSVIGSTYRRSQKCNLSSSLSRLHQSNYNRFHACVSVQVLENFLTILKAINVNVVRYLDNIAKEVYSTKSARHFPYEFFGDVLILCTIKFFRDNLELLDRLNEHLASVTKTTYMFVQQLIVFKLLDLENDEYEKLPSRYRTRVDADAAALELLCLSCDDETDQRQQNEALIKAEKLCSKCSEKFSQEGLTIKLLTAQMPLLVTSLEILSRLAEKHNSLATYSIRVLCDFLTEPSPLLYKLYRHTSAKIDAKEKDLVLGETVRTSKDYRAYQVFEKLRDAAIEGLCKLLFIRLESDPKCVEALLVALSARLASGHVNDNSNWMFNIILLDAAALKHRASIRQGLDKDKYETLLQTSLVSHNTILTLGHMSIALKDVQQTQQSILARFQQRLGDPPSPLDILIINQIGCMLISTLISPLNIKNFDYQSTSIMHLQLLSYHYKSLPKFRLLKKQQKYIHSLNRPSSSLPCSIVNNNSFLIPFIMNKFHLLTYQNSHNYNPKKCQQRPYLSINQHHLSLSPSHIIFKRSQLLPQFCKRRQKEYQIKNDFQKKSLMRSNKTIKTRFCVNDPKATYDEIIGLFTEIIIDSTYNSYPTTNDSTTQNTTVIIKSHHATTYKQAPNAVINALANIAANIQGEPELTNLLTSILELFIQLGLKAKEVNEKSTKNALKASNTAGSLGVLIPVIAVIMRRIPVITEPTERLRRLFRHFWFYCILFGFADSDKGLWPSDWHDCVCLIAIKSPVLVGANSPNISLKSTMLMKGDQITKEDNSEFKLKLNNIFSSYSTAKSYIDRFGFEQSSYILSVYFLETLRVRHSTDPAAFQCIFSYLEDPYLLKDKYGLWTLVTAVGRKMFELYVNEMKKMPKSPERNKNLEIQCQFLMVKRTHVRQVVRDEAKIYLHTLLLKNSFPHLFCSSVVIETLMNIINILSYSMNEDDLHKVTARHVVPDTTYAIEFVDTGERRQALFNDFYIFGRMFVEQALVLSPTLMKSCIQQYMLKLGGMRKNSSVSRQHKGLHVMWEYLSTHSKNVEGLNRTEYRTALNQLKDQIENALNSRMASLNKYKLSQQRKRRMSFVAPINDKGIALDFEERIAIFDSDFRNGLFKITAMLINNYDDSSDDNPDYELRFTSTSGYINSNNLKKGIKNDYFTLNSYSHFSLRVYFTVLLENPLDRDMVHILTWLPVKMFTATVMEAAIDCWCWAIVARPELELLIVEEIYKVWEKIISDRHGLYSVDTHEPSPLAPSEKDQLKPCPPMVRPHRIFLKFIEERIYLCMHKADLEMEMLVDLLHKSLSLLLENRKAQMTKHVGAVGLRFQFLYLALYLVQSNYLPNGISKYLLREKIYHTAFDYFTVRHHCPTQNHNELRDDIRTLIKFFSLVHGEKKFCNEMPLTVELGNSIPNGLNNNDVNGAMENASVYATMRGAPAGWINTFAGPTAYEIERLETFHNPLGRTELQFEPEILSTYTNWKLYDIVGFTTKAWHDYARLAWLIAPDLAITMYYSVPKEPLRQEIMRLVKTYPVQVRHIPEALHIFTLTSDNDKSCETAHILTWAQISPIAALSYFASARLNQVANSYTIQYASRMLYVTKPEALILYIPQLVQAVRYDEMGFVRRLILALSKKSNLLAHQLIWNIRTNTFKNEDTPDEMMKTKLEPIAKQIEIDFTQDAKRFYERVFDFSNKLTKVSDIIKDFPKGNSRKEVCIRELKKIGTDAPEGVYLPSNPEAVIISLMPDSGAPMQSAAKAPYRATFRVQTVGIEQVEQCANEDYELIPDFANQYAQMAIFKVGDDVRQDMLALQLMRLFQNIFQQEGLELFLYTYRVIATSPGMGVIECVPNALSREDIGRNTEVGLFEYYRHVYGKADSAKFQNARRNFVISMAGYSIALFMLQIKDRHNGNIMIDSEGHIIHIDFGFMFESSPGGNMGFEPDIKLTAEMILIMGDLTAPAFQWFKELCIKGYLALRPYRHHFQTLVALMLDTGLPCFRGHTLEQLNARFKPDASEAEAARYMHDVINRCAHSLRTRVYDIIQWYQNQIPY</sequence>
<dbReference type="Proteomes" id="UP000681722">
    <property type="component" value="Unassembled WGS sequence"/>
</dbReference>
<evidence type="ECO:0000256" key="1">
    <source>
        <dbReference type="ARBA" id="ARBA00001686"/>
    </source>
</evidence>
<keyword evidence="9" id="KW-0472">Membrane</keyword>
<dbReference type="Gene3D" id="3.30.1010.10">
    <property type="entry name" value="Phosphatidylinositol 3-kinase Catalytic Subunit, Chain A, domain 4"/>
    <property type="match status" value="1"/>
</dbReference>
<comment type="caution">
    <text evidence="12">The sequence shown here is derived from an EMBL/GenBank/DDBJ whole genome shotgun (WGS) entry which is preliminary data.</text>
</comment>
<feature type="coiled-coil region" evidence="8">
    <location>
        <begin position="1334"/>
        <end position="1361"/>
    </location>
</feature>
<dbReference type="Gene3D" id="1.25.40.70">
    <property type="entry name" value="Phosphatidylinositol 3-kinase, accessory domain (PIK)"/>
    <property type="match status" value="1"/>
</dbReference>
<dbReference type="SUPFAM" id="SSF56112">
    <property type="entry name" value="Protein kinase-like (PK-like)"/>
    <property type="match status" value="1"/>
</dbReference>
<evidence type="ECO:0000313" key="14">
    <source>
        <dbReference type="Proteomes" id="UP000663829"/>
    </source>
</evidence>
<dbReference type="InterPro" id="IPR042236">
    <property type="entry name" value="PI3K_accessory_sf"/>
</dbReference>
<name>A0A814BSB5_9BILA</name>
<dbReference type="SUPFAM" id="SSF48371">
    <property type="entry name" value="ARM repeat"/>
    <property type="match status" value="1"/>
</dbReference>
<dbReference type="EMBL" id="CAJNOQ010001991">
    <property type="protein sequence ID" value="CAF0931754.1"/>
    <property type="molecule type" value="Genomic_DNA"/>
</dbReference>
<evidence type="ECO:0000256" key="9">
    <source>
        <dbReference type="SAM" id="Phobius"/>
    </source>
</evidence>
<reference evidence="12" key="1">
    <citation type="submission" date="2021-02" db="EMBL/GenBank/DDBJ databases">
        <authorList>
            <person name="Nowell W R."/>
        </authorList>
    </citation>
    <scope>NUCLEOTIDE SEQUENCE</scope>
</reference>
<evidence type="ECO:0000256" key="8">
    <source>
        <dbReference type="SAM" id="Coils"/>
    </source>
</evidence>
<dbReference type="InterPro" id="IPR001263">
    <property type="entry name" value="PI3K_accessory_dom"/>
</dbReference>
<dbReference type="GO" id="GO:0005737">
    <property type="term" value="C:cytoplasm"/>
    <property type="evidence" value="ECO:0007669"/>
    <property type="project" value="TreeGrafter"/>
</dbReference>
<organism evidence="12 14">
    <name type="scientific">Didymodactylos carnosus</name>
    <dbReference type="NCBI Taxonomy" id="1234261"/>
    <lineage>
        <taxon>Eukaryota</taxon>
        <taxon>Metazoa</taxon>
        <taxon>Spiralia</taxon>
        <taxon>Gnathifera</taxon>
        <taxon>Rotifera</taxon>
        <taxon>Eurotatoria</taxon>
        <taxon>Bdelloidea</taxon>
        <taxon>Philodinida</taxon>
        <taxon>Philodinidae</taxon>
        <taxon>Didymodactylos</taxon>
    </lineage>
</organism>
<keyword evidence="8" id="KW-0175">Coiled coil</keyword>
<dbReference type="Gene3D" id="1.10.1070.11">
    <property type="entry name" value="Phosphatidylinositol 3-/4-kinase, catalytic domain"/>
    <property type="match status" value="1"/>
</dbReference>
<dbReference type="SMART" id="SM00146">
    <property type="entry name" value="PI3Kc"/>
    <property type="match status" value="1"/>
</dbReference>
<evidence type="ECO:0000259" key="10">
    <source>
        <dbReference type="PROSITE" id="PS50290"/>
    </source>
</evidence>
<gene>
    <name evidence="12" type="ORF">GPM918_LOCUS10221</name>
    <name evidence="13" type="ORF">SRO942_LOCUS10222</name>
</gene>
<evidence type="ECO:0000256" key="6">
    <source>
        <dbReference type="ARBA" id="ARBA00022777"/>
    </source>
</evidence>
<dbReference type="Pfam" id="PF00613">
    <property type="entry name" value="PI3Ka"/>
    <property type="match status" value="1"/>
</dbReference>
<evidence type="ECO:0000256" key="4">
    <source>
        <dbReference type="ARBA" id="ARBA00022679"/>
    </source>
</evidence>
<evidence type="ECO:0000313" key="12">
    <source>
        <dbReference type="EMBL" id="CAF0931754.1"/>
    </source>
</evidence>
<dbReference type="EMBL" id="CAJOBC010001991">
    <property type="protein sequence ID" value="CAF3709610.1"/>
    <property type="molecule type" value="Genomic_DNA"/>
</dbReference>
<dbReference type="Pfam" id="PF19274">
    <property type="entry name" value="PI4K_N"/>
    <property type="match status" value="3"/>
</dbReference>
<dbReference type="InterPro" id="IPR015433">
    <property type="entry name" value="PI3/4_kinase"/>
</dbReference>
<dbReference type="GO" id="GO:0004430">
    <property type="term" value="F:1-phosphatidylinositol 4-kinase activity"/>
    <property type="evidence" value="ECO:0007669"/>
    <property type="project" value="UniProtKB-EC"/>
</dbReference>
<dbReference type="Pfam" id="PF00454">
    <property type="entry name" value="PI3_PI4_kinase"/>
    <property type="match status" value="1"/>
</dbReference>
<comment type="similarity">
    <text evidence="2">Belongs to the PI3/PI4-kinase family. Type III PI4K subfamily.</text>
</comment>
<evidence type="ECO:0000256" key="5">
    <source>
        <dbReference type="ARBA" id="ARBA00022741"/>
    </source>
</evidence>
<evidence type="ECO:0000259" key="11">
    <source>
        <dbReference type="PROSITE" id="PS51545"/>
    </source>
</evidence>
<dbReference type="InterPro" id="IPR000403">
    <property type="entry name" value="PI3/4_kinase_cat_dom"/>
</dbReference>
<proteinExistence type="inferred from homology"/>
<dbReference type="SMART" id="SM00145">
    <property type="entry name" value="PI3Ka"/>
    <property type="match status" value="1"/>
</dbReference>
<dbReference type="PROSITE" id="PS50290">
    <property type="entry name" value="PI3_4_KINASE_3"/>
    <property type="match status" value="1"/>
</dbReference>
<comment type="catalytic activity">
    <reaction evidence="1">
        <text>a 1,2-diacyl-sn-glycero-3-phospho-(1D-myo-inositol) + ATP = a 1,2-diacyl-sn-glycero-3-phospho-(1D-myo-inositol 4-phosphate) + ADP + H(+)</text>
        <dbReference type="Rhea" id="RHEA:19877"/>
        <dbReference type="ChEBI" id="CHEBI:15378"/>
        <dbReference type="ChEBI" id="CHEBI:30616"/>
        <dbReference type="ChEBI" id="CHEBI:57880"/>
        <dbReference type="ChEBI" id="CHEBI:58178"/>
        <dbReference type="ChEBI" id="CHEBI:456216"/>
        <dbReference type="EC" id="2.7.1.67"/>
    </reaction>
</comment>
<dbReference type="FunFam" id="1.10.1070.11:FF:000005">
    <property type="entry name" value="Phosphatidylinositol 4-kinase, catalytic, alpha"/>
    <property type="match status" value="1"/>
</dbReference>
<evidence type="ECO:0000256" key="3">
    <source>
        <dbReference type="ARBA" id="ARBA00012169"/>
    </source>
</evidence>
<dbReference type="GO" id="GO:0046854">
    <property type="term" value="P:phosphatidylinositol phosphate biosynthetic process"/>
    <property type="evidence" value="ECO:0007669"/>
    <property type="project" value="InterPro"/>
</dbReference>
<feature type="domain" description="PI3K/PI4K catalytic" evidence="10">
    <location>
        <begin position="2030"/>
        <end position="2318"/>
    </location>
</feature>
<keyword evidence="4" id="KW-0808">Transferase</keyword>
<feature type="non-terminal residue" evidence="12">
    <location>
        <position position="1"/>
    </location>
</feature>
<feature type="domain" description="PIK helical" evidence="11">
    <location>
        <begin position="1780"/>
        <end position="1957"/>
    </location>
</feature>
<evidence type="ECO:0000313" key="13">
    <source>
        <dbReference type="EMBL" id="CAF3709610.1"/>
    </source>
</evidence>
<dbReference type="CDD" id="cd05167">
    <property type="entry name" value="PI4Kc_III_alpha"/>
    <property type="match status" value="1"/>
</dbReference>
<dbReference type="InterPro" id="IPR045495">
    <property type="entry name" value="PI4K_N"/>
</dbReference>
<dbReference type="GO" id="GO:0048015">
    <property type="term" value="P:phosphatidylinositol-mediated signaling"/>
    <property type="evidence" value="ECO:0007669"/>
    <property type="project" value="TreeGrafter"/>
</dbReference>
<dbReference type="GO" id="GO:0005886">
    <property type="term" value="C:plasma membrane"/>
    <property type="evidence" value="ECO:0007669"/>
    <property type="project" value="TreeGrafter"/>
</dbReference>
<dbReference type="GO" id="GO:0005524">
    <property type="term" value="F:ATP binding"/>
    <property type="evidence" value="ECO:0007669"/>
    <property type="project" value="UniProtKB-KW"/>
</dbReference>
<keyword evidence="9" id="KW-1133">Transmembrane helix</keyword>
<dbReference type="PROSITE" id="PS51545">
    <property type="entry name" value="PIK_HELICAL"/>
    <property type="match status" value="1"/>
</dbReference>
<dbReference type="PANTHER" id="PTHR10048:SF15">
    <property type="entry name" value="PHOSPHATIDYLINOSITOL 4-KINASE ALPHA"/>
    <property type="match status" value="1"/>
</dbReference>
<keyword evidence="7" id="KW-0067">ATP-binding</keyword>
<dbReference type="PANTHER" id="PTHR10048">
    <property type="entry name" value="PHOSPHATIDYLINOSITOL KINASE"/>
    <property type="match status" value="1"/>
</dbReference>
<keyword evidence="9" id="KW-0812">Transmembrane</keyword>
<accession>A0A814BSB5</accession>
<keyword evidence="14" id="KW-1185">Reference proteome</keyword>
<dbReference type="PROSITE" id="PS00916">
    <property type="entry name" value="PI3_4_KINASE_2"/>
    <property type="match status" value="1"/>
</dbReference>
<dbReference type="InterPro" id="IPR018936">
    <property type="entry name" value="PI3/4_kinase_CS"/>
</dbReference>
<evidence type="ECO:0000256" key="7">
    <source>
        <dbReference type="ARBA" id="ARBA00022840"/>
    </source>
</evidence>
<keyword evidence="5" id="KW-0547">Nucleotide-binding</keyword>
<evidence type="ECO:0000256" key="2">
    <source>
        <dbReference type="ARBA" id="ARBA00006209"/>
    </source>
</evidence>
<dbReference type="InterPro" id="IPR011009">
    <property type="entry name" value="Kinase-like_dom_sf"/>
</dbReference>